<reference evidence="2 4" key="2">
    <citation type="submission" date="2018-07" db="EMBL/GenBank/DDBJ databases">
        <title>Complete genome of the Arcobacter trophiarum type strain LMG 25534.</title>
        <authorList>
            <person name="Miller W.G."/>
            <person name="Yee E."/>
        </authorList>
    </citation>
    <scope>NUCLEOTIDE SEQUENCE [LARGE SCALE GENOMIC DNA]</scope>
    <source>
        <strain evidence="2 4">LMG 25534</strain>
    </source>
</reference>
<gene>
    <name evidence="2" type="ORF">ATR_0632</name>
    <name evidence="3" type="ORF">CRU87_09350</name>
</gene>
<sequence length="128" mass="15010">MKLFFELEIAYILIGVFFLIVTTIATTRKFSPPNSFKRIFPLVFIFLTIAIFAHFKVTTSRMFEVEKAFLNGETVLCENRTKKEFSKSIMINDNLGWDLKDNVFSNPEYFKGFHSARCVKMLENMKKQ</sequence>
<keyword evidence="5" id="KW-1185">Reference proteome</keyword>
<dbReference type="RefSeq" id="WP_115428036.1">
    <property type="nucleotide sequence ID" value="NZ_CP031367.1"/>
</dbReference>
<dbReference type="EMBL" id="CP031367">
    <property type="protein sequence ID" value="AXK48501.1"/>
    <property type="molecule type" value="Genomic_DNA"/>
</dbReference>
<name>A0AAD0QJD2_9BACT</name>
<dbReference type="KEGG" id="atp:ATR_0632"/>
<evidence type="ECO:0000313" key="2">
    <source>
        <dbReference type="EMBL" id="AXK48501.1"/>
    </source>
</evidence>
<dbReference type="Proteomes" id="UP000289132">
    <property type="component" value="Unassembled WGS sequence"/>
</dbReference>
<keyword evidence="1" id="KW-0472">Membrane</keyword>
<evidence type="ECO:0000256" key="1">
    <source>
        <dbReference type="SAM" id="Phobius"/>
    </source>
</evidence>
<feature type="transmembrane region" description="Helical" evidence="1">
    <location>
        <begin position="9"/>
        <end position="27"/>
    </location>
</feature>
<dbReference type="EMBL" id="PDKD01000024">
    <property type="protein sequence ID" value="RXJ89346.1"/>
    <property type="molecule type" value="Genomic_DNA"/>
</dbReference>
<accession>A0AAD0QJD2</accession>
<keyword evidence="1" id="KW-1133">Transmembrane helix</keyword>
<dbReference type="Proteomes" id="UP000254504">
    <property type="component" value="Chromosome"/>
</dbReference>
<protein>
    <submittedName>
        <fullName evidence="2">Membrane protein</fullName>
    </submittedName>
</protein>
<dbReference type="AlphaFoldDB" id="A0AAD0QJD2"/>
<organism evidence="2 4">
    <name type="scientific">Aliarcobacter trophiarum LMG 25534</name>
    <dbReference type="NCBI Taxonomy" id="1032241"/>
    <lineage>
        <taxon>Bacteria</taxon>
        <taxon>Pseudomonadati</taxon>
        <taxon>Campylobacterota</taxon>
        <taxon>Epsilonproteobacteria</taxon>
        <taxon>Campylobacterales</taxon>
        <taxon>Arcobacteraceae</taxon>
        <taxon>Aliarcobacter</taxon>
    </lineage>
</organism>
<proteinExistence type="predicted"/>
<feature type="transmembrane region" description="Helical" evidence="1">
    <location>
        <begin position="39"/>
        <end position="57"/>
    </location>
</feature>
<evidence type="ECO:0000313" key="4">
    <source>
        <dbReference type="Proteomes" id="UP000254504"/>
    </source>
</evidence>
<evidence type="ECO:0000313" key="5">
    <source>
        <dbReference type="Proteomes" id="UP000289132"/>
    </source>
</evidence>
<evidence type="ECO:0000313" key="3">
    <source>
        <dbReference type="EMBL" id="RXJ89346.1"/>
    </source>
</evidence>
<keyword evidence="1" id="KW-0812">Transmembrane</keyword>
<reference evidence="3 5" key="1">
    <citation type="submission" date="2017-10" db="EMBL/GenBank/DDBJ databases">
        <title>Genomics of the genus Arcobacter.</title>
        <authorList>
            <person name="Perez-Cataluna A."/>
            <person name="Figueras M.J."/>
        </authorList>
    </citation>
    <scope>NUCLEOTIDE SEQUENCE [LARGE SCALE GENOMIC DNA]</scope>
    <source>
        <strain evidence="3 5">LMG 25534</strain>
    </source>
</reference>